<feature type="domain" description="Ribosome recycling factor" evidence="5">
    <location>
        <begin position="131"/>
        <end position="243"/>
    </location>
</feature>
<dbReference type="EMBL" id="BTCM01000003">
    <property type="protein sequence ID" value="GMK56167.1"/>
    <property type="molecule type" value="Genomic_DNA"/>
</dbReference>
<keyword evidence="2" id="KW-0648">Protein biosynthesis</keyword>
<comment type="similarity">
    <text evidence="1">Belongs to the RRF family.</text>
</comment>
<dbReference type="Proteomes" id="UP001222932">
    <property type="component" value="Unassembled WGS sequence"/>
</dbReference>
<evidence type="ECO:0000256" key="4">
    <source>
        <dbReference type="SAM" id="MobiDB-lite"/>
    </source>
</evidence>
<dbReference type="InterPro" id="IPR002661">
    <property type="entry name" value="Ribosome_recyc_fac"/>
</dbReference>
<proteinExistence type="inferred from homology"/>
<keyword evidence="7" id="KW-1185">Reference proteome</keyword>
<name>A0AAD3YBQ8_9TREE</name>
<protein>
    <recommendedName>
        <fullName evidence="5">Ribosome recycling factor domain-containing protein</fullName>
    </recommendedName>
</protein>
<comment type="caution">
    <text evidence="6">The sequence shown here is derived from an EMBL/GenBank/DDBJ whole genome shotgun (WGS) entry which is preliminary data.</text>
</comment>
<dbReference type="InterPro" id="IPR023584">
    <property type="entry name" value="Ribosome_recyc_fac_dom"/>
</dbReference>
<gene>
    <name evidence="6" type="ORF">CspeluHIS016_0300070</name>
</gene>
<dbReference type="Gene3D" id="3.30.1360.40">
    <property type="match status" value="1"/>
</dbReference>
<feature type="compositionally biased region" description="Low complexity" evidence="4">
    <location>
        <begin position="46"/>
        <end position="64"/>
    </location>
</feature>
<dbReference type="PANTHER" id="PTHR20982:SF3">
    <property type="entry name" value="MITOCHONDRIAL RIBOSOME RECYCLING FACTOR PSEUDO 1"/>
    <property type="match status" value="1"/>
</dbReference>
<dbReference type="PANTHER" id="PTHR20982">
    <property type="entry name" value="RIBOSOME RECYCLING FACTOR"/>
    <property type="match status" value="1"/>
</dbReference>
<evidence type="ECO:0000256" key="1">
    <source>
        <dbReference type="ARBA" id="ARBA00005912"/>
    </source>
</evidence>
<dbReference type="GO" id="GO:0006412">
    <property type="term" value="P:translation"/>
    <property type="evidence" value="ECO:0007669"/>
    <property type="project" value="UniProtKB-KW"/>
</dbReference>
<dbReference type="AlphaFoldDB" id="A0AAD3YBQ8"/>
<sequence length="278" mass="29692">MPATTTRVLRSLRPSRAPPLLPASFVPSRPRPPRRLSRDFGSSPVPFFSATPAPSVSASAPKFFTPNQPARVHRAATGDRFGPGHHQPHLRRGQSLDQEQQARVLSRVRGKVDRVMDWARVVVYDGIERAHGRLTPAMLDGIKLATPTGSAALRSIASVTSVPADRALRVEAFDPATAKAVFAAIRDAGIPGLSASKEEGIVRVEVARATGDVRESLARSIHEGLESAKHQIRGARAEGLKALGGRGADGTEEVCEVTEGAVGMLDGMWTGAQEELKK</sequence>
<evidence type="ECO:0000313" key="7">
    <source>
        <dbReference type="Proteomes" id="UP001222932"/>
    </source>
</evidence>
<dbReference type="GO" id="GO:0043023">
    <property type="term" value="F:ribosomal large subunit binding"/>
    <property type="evidence" value="ECO:0007669"/>
    <property type="project" value="TreeGrafter"/>
</dbReference>
<dbReference type="InterPro" id="IPR036191">
    <property type="entry name" value="RRF_sf"/>
</dbReference>
<dbReference type="Gene3D" id="1.10.132.20">
    <property type="entry name" value="Ribosome-recycling factor"/>
    <property type="match status" value="1"/>
</dbReference>
<comment type="function">
    <text evidence="3">Necessary for protein synthesis in mitochondria. Functions as a ribosome recycling factor in mitochondria.</text>
</comment>
<feature type="region of interest" description="Disordered" evidence="4">
    <location>
        <begin position="1"/>
        <end position="99"/>
    </location>
</feature>
<dbReference type="Pfam" id="PF01765">
    <property type="entry name" value="RRF"/>
    <property type="match status" value="1"/>
</dbReference>
<accession>A0AAD3YBQ8</accession>
<evidence type="ECO:0000256" key="2">
    <source>
        <dbReference type="ARBA" id="ARBA00022917"/>
    </source>
</evidence>
<evidence type="ECO:0000313" key="6">
    <source>
        <dbReference type="EMBL" id="GMK56167.1"/>
    </source>
</evidence>
<evidence type="ECO:0000259" key="5">
    <source>
        <dbReference type="Pfam" id="PF01765"/>
    </source>
</evidence>
<dbReference type="GO" id="GO:0005739">
    <property type="term" value="C:mitochondrion"/>
    <property type="evidence" value="ECO:0007669"/>
    <property type="project" value="TreeGrafter"/>
</dbReference>
<organism evidence="6 7">
    <name type="scientific">Cutaneotrichosporon spelunceum</name>
    <dbReference type="NCBI Taxonomy" id="1672016"/>
    <lineage>
        <taxon>Eukaryota</taxon>
        <taxon>Fungi</taxon>
        <taxon>Dikarya</taxon>
        <taxon>Basidiomycota</taxon>
        <taxon>Agaricomycotina</taxon>
        <taxon>Tremellomycetes</taxon>
        <taxon>Trichosporonales</taxon>
        <taxon>Trichosporonaceae</taxon>
        <taxon>Cutaneotrichosporon</taxon>
    </lineage>
</organism>
<dbReference type="SUPFAM" id="SSF55194">
    <property type="entry name" value="Ribosome recycling factor, RRF"/>
    <property type="match status" value="1"/>
</dbReference>
<reference evidence="6" key="2">
    <citation type="submission" date="2023-06" db="EMBL/GenBank/DDBJ databases">
        <authorList>
            <person name="Kobayashi Y."/>
            <person name="Kayamori A."/>
            <person name="Aoki K."/>
            <person name="Shiwa Y."/>
            <person name="Fujita N."/>
            <person name="Sugita T."/>
            <person name="Iwasaki W."/>
            <person name="Tanaka N."/>
            <person name="Takashima M."/>
        </authorList>
    </citation>
    <scope>NUCLEOTIDE SEQUENCE</scope>
    <source>
        <strain evidence="6">HIS016</strain>
    </source>
</reference>
<evidence type="ECO:0000256" key="3">
    <source>
        <dbReference type="ARBA" id="ARBA00024909"/>
    </source>
</evidence>
<reference evidence="6" key="1">
    <citation type="journal article" date="2023" name="BMC Genomics">
        <title>Chromosome-level genome assemblies of Cutaneotrichosporon spp. (Trichosporonales, Basidiomycota) reveal imbalanced evolution between nucleotide sequences and chromosome synteny.</title>
        <authorList>
            <person name="Kobayashi Y."/>
            <person name="Kayamori A."/>
            <person name="Aoki K."/>
            <person name="Shiwa Y."/>
            <person name="Matsutani M."/>
            <person name="Fujita N."/>
            <person name="Sugita T."/>
            <person name="Iwasaki W."/>
            <person name="Tanaka N."/>
            <person name="Takashima M."/>
        </authorList>
    </citation>
    <scope>NUCLEOTIDE SEQUENCE</scope>
    <source>
        <strain evidence="6">HIS016</strain>
    </source>
</reference>